<dbReference type="Gramene" id="Zm00001eb280590_T001">
    <property type="protein sequence ID" value="Zm00001eb280590_P001"/>
    <property type="gene ID" value="Zm00001eb280590"/>
</dbReference>
<evidence type="ECO:0000313" key="2">
    <source>
        <dbReference type="Proteomes" id="UP000007305"/>
    </source>
</evidence>
<proteinExistence type="predicted"/>
<reference evidence="1" key="2">
    <citation type="submission" date="2019-07" db="EMBL/GenBank/DDBJ databases">
        <authorList>
            <person name="Seetharam A."/>
            <person name="Woodhouse M."/>
            <person name="Cannon E."/>
        </authorList>
    </citation>
    <scope>NUCLEOTIDE SEQUENCE [LARGE SCALE GENOMIC DNA]</scope>
    <source>
        <strain evidence="1">cv. B73</strain>
    </source>
</reference>
<dbReference type="InParanoid" id="A0A804UB41"/>
<name>A0A804UB41_MAIZE</name>
<organism evidence="1 2">
    <name type="scientific">Zea mays</name>
    <name type="common">Maize</name>
    <dbReference type="NCBI Taxonomy" id="4577"/>
    <lineage>
        <taxon>Eukaryota</taxon>
        <taxon>Viridiplantae</taxon>
        <taxon>Streptophyta</taxon>
        <taxon>Embryophyta</taxon>
        <taxon>Tracheophyta</taxon>
        <taxon>Spermatophyta</taxon>
        <taxon>Magnoliopsida</taxon>
        <taxon>Liliopsida</taxon>
        <taxon>Poales</taxon>
        <taxon>Poaceae</taxon>
        <taxon>PACMAD clade</taxon>
        <taxon>Panicoideae</taxon>
        <taxon>Andropogonodae</taxon>
        <taxon>Andropogoneae</taxon>
        <taxon>Tripsacinae</taxon>
        <taxon>Zea</taxon>
    </lineage>
</organism>
<dbReference type="Proteomes" id="UP000007305">
    <property type="component" value="Chromosome 6"/>
</dbReference>
<accession>A0A804UB41</accession>
<reference evidence="2" key="1">
    <citation type="journal article" date="2009" name="Science">
        <title>The B73 maize genome: complexity, diversity, and dynamics.</title>
        <authorList>
            <person name="Schnable P.S."/>
            <person name="Ware D."/>
            <person name="Fulton R.S."/>
            <person name="Stein J.C."/>
            <person name="Wei F."/>
            <person name="Pasternak S."/>
            <person name="Liang C."/>
            <person name="Zhang J."/>
            <person name="Fulton L."/>
            <person name="Graves T.A."/>
            <person name="Minx P."/>
            <person name="Reily A.D."/>
            <person name="Courtney L."/>
            <person name="Kruchowski S.S."/>
            <person name="Tomlinson C."/>
            <person name="Strong C."/>
            <person name="Delehaunty K."/>
            <person name="Fronick C."/>
            <person name="Courtney B."/>
            <person name="Rock S.M."/>
            <person name="Belter E."/>
            <person name="Du F."/>
            <person name="Kim K."/>
            <person name="Abbott R.M."/>
            <person name="Cotton M."/>
            <person name="Levy A."/>
            <person name="Marchetto P."/>
            <person name="Ochoa K."/>
            <person name="Jackson S.M."/>
            <person name="Gillam B."/>
            <person name="Chen W."/>
            <person name="Yan L."/>
            <person name="Higginbotham J."/>
            <person name="Cardenas M."/>
            <person name="Waligorski J."/>
            <person name="Applebaum E."/>
            <person name="Phelps L."/>
            <person name="Falcone J."/>
            <person name="Kanchi K."/>
            <person name="Thane T."/>
            <person name="Scimone A."/>
            <person name="Thane N."/>
            <person name="Henke J."/>
            <person name="Wang T."/>
            <person name="Ruppert J."/>
            <person name="Shah N."/>
            <person name="Rotter K."/>
            <person name="Hodges J."/>
            <person name="Ingenthron E."/>
            <person name="Cordes M."/>
            <person name="Kohlberg S."/>
            <person name="Sgro J."/>
            <person name="Delgado B."/>
            <person name="Mead K."/>
            <person name="Chinwalla A."/>
            <person name="Leonard S."/>
            <person name="Crouse K."/>
            <person name="Collura K."/>
            <person name="Kudrna D."/>
            <person name="Currie J."/>
            <person name="He R."/>
            <person name="Angelova A."/>
            <person name="Rajasekar S."/>
            <person name="Mueller T."/>
            <person name="Lomeli R."/>
            <person name="Scara G."/>
            <person name="Ko A."/>
            <person name="Delaney K."/>
            <person name="Wissotski M."/>
            <person name="Lopez G."/>
            <person name="Campos D."/>
            <person name="Braidotti M."/>
            <person name="Ashley E."/>
            <person name="Golser W."/>
            <person name="Kim H."/>
            <person name="Lee S."/>
            <person name="Lin J."/>
            <person name="Dujmic Z."/>
            <person name="Kim W."/>
            <person name="Talag J."/>
            <person name="Zuccolo A."/>
            <person name="Fan C."/>
            <person name="Sebastian A."/>
            <person name="Kramer M."/>
            <person name="Spiegel L."/>
            <person name="Nascimento L."/>
            <person name="Zutavern T."/>
            <person name="Miller B."/>
            <person name="Ambroise C."/>
            <person name="Muller S."/>
            <person name="Spooner W."/>
            <person name="Narechania A."/>
            <person name="Ren L."/>
            <person name="Wei S."/>
            <person name="Kumari S."/>
            <person name="Faga B."/>
            <person name="Levy M.J."/>
            <person name="McMahan L."/>
            <person name="Van Buren P."/>
            <person name="Vaughn M.W."/>
            <person name="Ying K."/>
            <person name="Yeh C.-T."/>
            <person name="Emrich S.J."/>
            <person name="Jia Y."/>
            <person name="Kalyanaraman A."/>
            <person name="Hsia A.-P."/>
            <person name="Barbazuk W.B."/>
            <person name="Baucom R.S."/>
            <person name="Brutnell T.P."/>
            <person name="Carpita N.C."/>
            <person name="Chaparro C."/>
            <person name="Chia J.-M."/>
            <person name="Deragon J.-M."/>
            <person name="Estill J.C."/>
            <person name="Fu Y."/>
            <person name="Jeddeloh J.A."/>
            <person name="Han Y."/>
            <person name="Lee H."/>
            <person name="Li P."/>
            <person name="Lisch D.R."/>
            <person name="Liu S."/>
            <person name="Liu Z."/>
            <person name="Nagel D.H."/>
            <person name="McCann M.C."/>
            <person name="SanMiguel P."/>
            <person name="Myers A.M."/>
            <person name="Nettleton D."/>
            <person name="Nguyen J."/>
            <person name="Penning B.W."/>
            <person name="Ponnala L."/>
            <person name="Schneider K.L."/>
            <person name="Schwartz D.C."/>
            <person name="Sharma A."/>
            <person name="Soderlund C."/>
            <person name="Springer N.M."/>
            <person name="Sun Q."/>
            <person name="Wang H."/>
            <person name="Waterman M."/>
            <person name="Westerman R."/>
            <person name="Wolfgruber T.K."/>
            <person name="Yang L."/>
            <person name="Yu Y."/>
            <person name="Zhang L."/>
            <person name="Zhou S."/>
            <person name="Zhu Q."/>
            <person name="Bennetzen J.L."/>
            <person name="Dawe R.K."/>
            <person name="Jiang J."/>
            <person name="Jiang N."/>
            <person name="Presting G.G."/>
            <person name="Wessler S.R."/>
            <person name="Aluru S."/>
            <person name="Martienssen R.A."/>
            <person name="Clifton S.W."/>
            <person name="McCombie W.R."/>
            <person name="Wing R.A."/>
            <person name="Wilson R.K."/>
        </authorList>
    </citation>
    <scope>NUCLEOTIDE SEQUENCE [LARGE SCALE GENOMIC DNA]</scope>
    <source>
        <strain evidence="2">cv. B73</strain>
    </source>
</reference>
<reference evidence="1" key="3">
    <citation type="submission" date="2021-05" db="UniProtKB">
        <authorList>
            <consortium name="EnsemblPlants"/>
        </authorList>
    </citation>
    <scope>IDENTIFICATION</scope>
    <source>
        <strain evidence="1">cv. B73</strain>
    </source>
</reference>
<evidence type="ECO:0000313" key="1">
    <source>
        <dbReference type="EnsemblPlants" id="Zm00001eb280590_P001"/>
    </source>
</evidence>
<protein>
    <submittedName>
        <fullName evidence="1">Uncharacterized protein</fullName>
    </submittedName>
</protein>
<keyword evidence="2" id="KW-1185">Reference proteome</keyword>
<sequence>MDISHKIWPTGRAIGKAIDMLWIMKDYPGHLLPLDRRDGHDVDVLCCPIWEQEHLPRFREGYGFVVTERLPLLVRGPERLHRVVHRQAGDLMVVANVGDSRVVLGITSSDGVITPSSSSSI</sequence>
<dbReference type="AlphaFoldDB" id="A0A804UB41"/>
<dbReference type="EnsemblPlants" id="Zm00001eb280590_T001">
    <property type="protein sequence ID" value="Zm00001eb280590_P001"/>
    <property type="gene ID" value="Zm00001eb280590"/>
</dbReference>